<evidence type="ECO:0000313" key="3">
    <source>
        <dbReference type="Proteomes" id="UP001501570"/>
    </source>
</evidence>
<proteinExistence type="predicted"/>
<sequence length="205" mass="21412">MSELPLLEPVDEAEEPTSPRWSRRHWITLGTVGAVLVATVGTFGVIDWRRHHSGSTLTTPQTVGKLHHDTAADAAQTADYLRDALGADVSLRSTLGAVYSDPANKDDLVLFFGGTGDLASPDQQLASALALLDDGSGSITGLHDVSAGSLGGTMRCGTSNGDGGAMSVCGWADHDSLAVALFPGRSVDESAGLMRELRTAMEHQN</sequence>
<keyword evidence="1" id="KW-1133">Transmembrane helix</keyword>
<accession>A0ABP9RRI8</accession>
<organism evidence="2 3">
    <name type="scientific">Rugosimonospora acidiphila</name>
    <dbReference type="NCBI Taxonomy" id="556531"/>
    <lineage>
        <taxon>Bacteria</taxon>
        <taxon>Bacillati</taxon>
        <taxon>Actinomycetota</taxon>
        <taxon>Actinomycetes</taxon>
        <taxon>Micromonosporales</taxon>
        <taxon>Micromonosporaceae</taxon>
        <taxon>Rugosimonospora</taxon>
    </lineage>
</organism>
<reference evidence="3" key="1">
    <citation type="journal article" date="2019" name="Int. J. Syst. Evol. Microbiol.">
        <title>The Global Catalogue of Microorganisms (GCM) 10K type strain sequencing project: providing services to taxonomists for standard genome sequencing and annotation.</title>
        <authorList>
            <consortium name="The Broad Institute Genomics Platform"/>
            <consortium name="The Broad Institute Genome Sequencing Center for Infectious Disease"/>
            <person name="Wu L."/>
            <person name="Ma J."/>
        </authorList>
    </citation>
    <scope>NUCLEOTIDE SEQUENCE [LARGE SCALE GENOMIC DNA]</scope>
    <source>
        <strain evidence="3">JCM 18304</strain>
    </source>
</reference>
<dbReference type="RefSeq" id="WP_345629550.1">
    <property type="nucleotide sequence ID" value="NZ_BAABJQ010000006.1"/>
</dbReference>
<dbReference type="EMBL" id="BAABJQ010000006">
    <property type="protein sequence ID" value="GAA5185014.1"/>
    <property type="molecule type" value="Genomic_DNA"/>
</dbReference>
<gene>
    <name evidence="2" type="ORF">GCM10023322_27870</name>
</gene>
<evidence type="ECO:0000313" key="2">
    <source>
        <dbReference type="EMBL" id="GAA5185014.1"/>
    </source>
</evidence>
<keyword evidence="1" id="KW-0472">Membrane</keyword>
<feature type="transmembrane region" description="Helical" evidence="1">
    <location>
        <begin position="26"/>
        <end position="46"/>
    </location>
</feature>
<dbReference type="Proteomes" id="UP001501570">
    <property type="component" value="Unassembled WGS sequence"/>
</dbReference>
<comment type="caution">
    <text evidence="2">The sequence shown here is derived from an EMBL/GenBank/DDBJ whole genome shotgun (WGS) entry which is preliminary data.</text>
</comment>
<name>A0ABP9RRI8_9ACTN</name>
<keyword evidence="3" id="KW-1185">Reference proteome</keyword>
<keyword evidence="1" id="KW-0812">Transmembrane</keyword>
<evidence type="ECO:0000256" key="1">
    <source>
        <dbReference type="SAM" id="Phobius"/>
    </source>
</evidence>
<protein>
    <submittedName>
        <fullName evidence="2">Uncharacterized protein</fullName>
    </submittedName>
</protein>